<dbReference type="Proteomes" id="UP001163324">
    <property type="component" value="Chromosome 3"/>
</dbReference>
<proteinExistence type="predicted"/>
<gene>
    <name evidence="1" type="ORF">N3K66_003126</name>
</gene>
<evidence type="ECO:0000313" key="1">
    <source>
        <dbReference type="EMBL" id="KAI9901309.1"/>
    </source>
</evidence>
<protein>
    <submittedName>
        <fullName evidence="1">Uncharacterized protein</fullName>
    </submittedName>
</protein>
<organism evidence="1 2">
    <name type="scientific">Trichothecium roseum</name>
    <dbReference type="NCBI Taxonomy" id="47278"/>
    <lineage>
        <taxon>Eukaryota</taxon>
        <taxon>Fungi</taxon>
        <taxon>Dikarya</taxon>
        <taxon>Ascomycota</taxon>
        <taxon>Pezizomycotina</taxon>
        <taxon>Sordariomycetes</taxon>
        <taxon>Hypocreomycetidae</taxon>
        <taxon>Hypocreales</taxon>
        <taxon>Hypocreales incertae sedis</taxon>
        <taxon>Trichothecium</taxon>
    </lineage>
</organism>
<dbReference type="EMBL" id="CM047942">
    <property type="protein sequence ID" value="KAI9901309.1"/>
    <property type="molecule type" value="Genomic_DNA"/>
</dbReference>
<evidence type="ECO:0000313" key="2">
    <source>
        <dbReference type="Proteomes" id="UP001163324"/>
    </source>
</evidence>
<keyword evidence="2" id="KW-1185">Reference proteome</keyword>
<sequence>MNIISRLASSVTGLLVGGTDPQEFLLELPQGQTYLVRPLSPKGYSELIFKDSALRIRQTNQDYQYQLVVQRVFEEGEAQLLAEDEGEDAEIRALDAERDEKTFLLDEALHLRIEIRGNSEKVLAWRDLSGDTGDLWEFVCDEVVSSSEVQEFLKKAQECQFERKYRKPHAVATDADLEEFTFGEEPPIPPASPLHSPTLTHSVESIDEMFKRTTISNTSAKRQAALEDEVSDDPTAKAILGSYPCELHLYDPEKEYFASLDESCIVTVSDFGAWQYRVKIDGAEEYLDIPIEGVSNYSLNQEYLSFIFNHFAQDVGRTFLLRFKNKSSLLEFKTDVKTATWENRNETSLEKVAQKDQEYILEDPEDVIMEESESASQEEEEEEEEEDETEDESVNNELFSEDEESEGEEDVDAKAGDKNSQLAVGYKHDRSFVVRGSKIGVFKHTPNNHLEFSTNISKVQTPKGKMMNPTKVMLHSEDRDLVIQNENDPNKLYRMDLEYGKVVDEWNVHDDIPVLTFAPENKFAQMTSEQTFLGASRNALYRVDPRLSGNKLVDTEMKQYASKNSFSSLATTEKGHIALADDKGAIRLFDRLGIKAKTALPALGDPVIGMDVSADGRWILATLQKSILLIDAKQKSGKNEGKLGFEKPFSADQKPEPRRLTLTPQHTAQFFHETGKDVTFTPAKFNTGRDGAEETSIITATGPYIIEWSMRKILARNKDPYRIKRYEEQVMADDFKFGTDKNVIVALPNQVNMVAKQALKRPTRESIAGNFTTPRKSSGRIGTGQSGRYKLGRDDIVDSPY</sequence>
<name>A0ACC0V6F4_9HYPO</name>
<reference evidence="1" key="1">
    <citation type="submission" date="2022-10" db="EMBL/GenBank/DDBJ databases">
        <title>Complete Genome of Trichothecium roseum strain YXFP-22015, a Plant Pathogen Isolated from Citrus.</title>
        <authorList>
            <person name="Wang Y."/>
            <person name="Zhu L."/>
        </authorList>
    </citation>
    <scope>NUCLEOTIDE SEQUENCE</scope>
    <source>
        <strain evidence="1">YXFP-22015</strain>
    </source>
</reference>
<comment type="caution">
    <text evidence="1">The sequence shown here is derived from an EMBL/GenBank/DDBJ whole genome shotgun (WGS) entry which is preliminary data.</text>
</comment>
<accession>A0ACC0V6F4</accession>